<protein>
    <recommendedName>
        <fullName evidence="1">SET domain-containing protein</fullName>
    </recommendedName>
</protein>
<dbReference type="Gene3D" id="1.10.220.160">
    <property type="match status" value="1"/>
</dbReference>
<dbReference type="STRING" id="543379.A0A232FHQ6"/>
<dbReference type="SUPFAM" id="SSF82199">
    <property type="entry name" value="SET domain"/>
    <property type="match status" value="1"/>
</dbReference>
<dbReference type="Pfam" id="PF00856">
    <property type="entry name" value="SET"/>
    <property type="match status" value="1"/>
</dbReference>
<organism evidence="2 3">
    <name type="scientific">Trichomalopsis sarcophagae</name>
    <dbReference type="NCBI Taxonomy" id="543379"/>
    <lineage>
        <taxon>Eukaryota</taxon>
        <taxon>Metazoa</taxon>
        <taxon>Ecdysozoa</taxon>
        <taxon>Arthropoda</taxon>
        <taxon>Hexapoda</taxon>
        <taxon>Insecta</taxon>
        <taxon>Pterygota</taxon>
        <taxon>Neoptera</taxon>
        <taxon>Endopterygota</taxon>
        <taxon>Hymenoptera</taxon>
        <taxon>Apocrita</taxon>
        <taxon>Proctotrupomorpha</taxon>
        <taxon>Chalcidoidea</taxon>
        <taxon>Pteromalidae</taxon>
        <taxon>Pteromalinae</taxon>
        <taxon>Trichomalopsis</taxon>
    </lineage>
</organism>
<dbReference type="GO" id="GO:0008276">
    <property type="term" value="F:protein methyltransferase activity"/>
    <property type="evidence" value="ECO:0007669"/>
    <property type="project" value="UniProtKB-ARBA"/>
</dbReference>
<accession>A0A232FHQ6</accession>
<dbReference type="OrthoDB" id="5945798at2759"/>
<proteinExistence type="predicted"/>
<dbReference type="InterPro" id="IPR001214">
    <property type="entry name" value="SET_dom"/>
</dbReference>
<comment type="caution">
    <text evidence="2">The sequence shown here is derived from an EMBL/GenBank/DDBJ whole genome shotgun (WGS) entry which is preliminary data.</text>
</comment>
<dbReference type="CDD" id="cd20071">
    <property type="entry name" value="SET_SMYD"/>
    <property type="match status" value="1"/>
</dbReference>
<dbReference type="InterPro" id="IPR046341">
    <property type="entry name" value="SET_dom_sf"/>
</dbReference>
<dbReference type="InterPro" id="IPR053010">
    <property type="entry name" value="SET_SmydA-8"/>
</dbReference>
<dbReference type="AlphaFoldDB" id="A0A232FHQ6"/>
<dbReference type="GO" id="GO:0008170">
    <property type="term" value="F:N-methyltransferase activity"/>
    <property type="evidence" value="ECO:0007669"/>
    <property type="project" value="UniProtKB-ARBA"/>
</dbReference>
<evidence type="ECO:0000313" key="2">
    <source>
        <dbReference type="EMBL" id="OXU30296.1"/>
    </source>
</evidence>
<name>A0A232FHQ6_9HYME</name>
<dbReference type="GO" id="GO:0008757">
    <property type="term" value="F:S-adenosylmethionine-dependent methyltransferase activity"/>
    <property type="evidence" value="ECO:0007669"/>
    <property type="project" value="UniProtKB-ARBA"/>
</dbReference>
<dbReference type="PANTHER" id="PTHR46455">
    <property type="entry name" value="SET AND MYND DOMAIN CONTAINING, ARTHROPOD-SPECIFIC, MEMBER 4, ISOFORM A"/>
    <property type="match status" value="1"/>
</dbReference>
<dbReference type="EMBL" id="NNAY01000176">
    <property type="protein sequence ID" value="OXU30296.1"/>
    <property type="molecule type" value="Genomic_DNA"/>
</dbReference>
<dbReference type="SMART" id="SM00317">
    <property type="entry name" value="SET"/>
    <property type="match status" value="1"/>
</dbReference>
<keyword evidence="3" id="KW-1185">Reference proteome</keyword>
<reference evidence="2 3" key="1">
    <citation type="journal article" date="2017" name="Curr. Biol.">
        <title>The Evolution of Venom by Co-option of Single-Copy Genes.</title>
        <authorList>
            <person name="Martinson E.O."/>
            <person name="Mrinalini"/>
            <person name="Kelkar Y.D."/>
            <person name="Chang C.H."/>
            <person name="Werren J.H."/>
        </authorList>
    </citation>
    <scope>NUCLEOTIDE SEQUENCE [LARGE SCALE GENOMIC DNA]</scope>
    <source>
        <strain evidence="2 3">Alberta</strain>
        <tissue evidence="2">Whole body</tissue>
    </source>
</reference>
<gene>
    <name evidence="2" type="ORF">TSAR_016713</name>
</gene>
<evidence type="ECO:0000313" key="3">
    <source>
        <dbReference type="Proteomes" id="UP000215335"/>
    </source>
</evidence>
<sequence length="446" mass="50041">MEPEVVDAELRRHLVRHGLLEAAQPTCWKIENSKLSGRGVIASRDIAVDELVYADAAVVQGPRCYSKYLPLCVSCYKTGCVLFPCDRGCGLPVCSEVCQNDPHHVEAECAYLKGLEPTCGSGWSLELLQAVVPIRALMLPKELTRVFYSLQCHEAAQHGREVDMLKSNVKGHIDADDEELMRRVCRAMDTNSFETAVIRGGKSTSLRALFPVGALTNHQCVPNTRHIVNAEGELLVYAAVPIAEGQEITMSYTDVLWDTQMRRHFLLATKHFACQCPRCTDISSIRAGIIAATEEFKYENPRKVLRFVEKELSLLVPETNYVMMEMMFSIVSLFGRAEGCTWSELTDEELDIKIVYCKKLIQCLDTLNCGNCTKKGLILYELYCANAEKVKRISSKESNVCTLLKNEIDSSANENVLLEAMKILKSDIVAPHDYREIYNEKLLLAQ</sequence>
<dbReference type="Proteomes" id="UP000215335">
    <property type="component" value="Unassembled WGS sequence"/>
</dbReference>
<dbReference type="Gene3D" id="6.10.140.2220">
    <property type="match status" value="1"/>
</dbReference>
<dbReference type="PROSITE" id="PS50280">
    <property type="entry name" value="SET"/>
    <property type="match status" value="1"/>
</dbReference>
<dbReference type="PANTHER" id="PTHR46455:SF3">
    <property type="entry name" value="SET AND MYND DOMAIN CONTAINING, ARTHROPOD-SPECIFIC, MEMBER 9, ISOFORM A-RELATED"/>
    <property type="match status" value="1"/>
</dbReference>
<evidence type="ECO:0000259" key="1">
    <source>
        <dbReference type="PROSITE" id="PS50280"/>
    </source>
</evidence>
<feature type="domain" description="SET" evidence="1">
    <location>
        <begin position="26"/>
        <end position="253"/>
    </location>
</feature>
<dbReference type="Gene3D" id="2.170.270.10">
    <property type="entry name" value="SET domain"/>
    <property type="match status" value="1"/>
</dbReference>